<dbReference type="InterPro" id="IPR056647">
    <property type="entry name" value="DUF7745"/>
</dbReference>
<evidence type="ECO:0000313" key="3">
    <source>
        <dbReference type="EMBL" id="KAH1098829.1"/>
    </source>
</evidence>
<comment type="caution">
    <text evidence="3">The sequence shown here is derived from an EMBL/GenBank/DDBJ whole genome shotgun (WGS) entry which is preliminary data.</text>
</comment>
<keyword evidence="1" id="KW-0175">Coiled coil</keyword>
<feature type="coiled-coil region" evidence="1">
    <location>
        <begin position="240"/>
        <end position="274"/>
    </location>
</feature>
<gene>
    <name evidence="3" type="ORF">J1N35_015750</name>
</gene>
<proteinExistence type="predicted"/>
<organism evidence="3 4">
    <name type="scientific">Gossypium stocksii</name>
    <dbReference type="NCBI Taxonomy" id="47602"/>
    <lineage>
        <taxon>Eukaryota</taxon>
        <taxon>Viridiplantae</taxon>
        <taxon>Streptophyta</taxon>
        <taxon>Embryophyta</taxon>
        <taxon>Tracheophyta</taxon>
        <taxon>Spermatophyta</taxon>
        <taxon>Magnoliopsida</taxon>
        <taxon>eudicotyledons</taxon>
        <taxon>Gunneridae</taxon>
        <taxon>Pentapetalae</taxon>
        <taxon>rosids</taxon>
        <taxon>malvids</taxon>
        <taxon>Malvales</taxon>
        <taxon>Malvaceae</taxon>
        <taxon>Malvoideae</taxon>
        <taxon>Gossypium</taxon>
    </lineage>
</organism>
<dbReference type="EMBL" id="JAIQCV010000005">
    <property type="protein sequence ID" value="KAH1098829.1"/>
    <property type="molecule type" value="Genomic_DNA"/>
</dbReference>
<dbReference type="Proteomes" id="UP000828251">
    <property type="component" value="Unassembled WGS sequence"/>
</dbReference>
<feature type="domain" description="DUF7745" evidence="2">
    <location>
        <begin position="1"/>
        <end position="95"/>
    </location>
</feature>
<dbReference type="PANTHER" id="PTHR48200">
    <property type="entry name" value="PROTEIN, PUTATIVE-RELATED"/>
    <property type="match status" value="1"/>
</dbReference>
<dbReference type="OrthoDB" id="1000478at2759"/>
<dbReference type="Gene3D" id="1.10.287.1490">
    <property type="match status" value="1"/>
</dbReference>
<evidence type="ECO:0000256" key="1">
    <source>
        <dbReference type="SAM" id="Coils"/>
    </source>
</evidence>
<name>A0A9D3VZ11_9ROSI</name>
<dbReference type="PANTHER" id="PTHR48200:SF1">
    <property type="entry name" value="AMINOTRANSFERASE-LIKE PLANT MOBILE DOMAIN-CONTAINING PROTEIN"/>
    <property type="match status" value="1"/>
</dbReference>
<accession>A0A9D3VZ11</accession>
<dbReference type="Pfam" id="PF24924">
    <property type="entry name" value="DUF7745"/>
    <property type="match status" value="1"/>
</dbReference>
<keyword evidence="4" id="KW-1185">Reference proteome</keyword>
<dbReference type="AlphaFoldDB" id="A0A9D3VZ11"/>
<sequence>MVPTVEEYSALLRCPRIQVDKVYSRANCIPTFVRKLMNIRGISKQWVTAKIKQKGECKCIPWKALKDLILTHLDKKKKVDVFALSIYGLMIFPRESWRGQIHRMCTVAIGLVPQSFPEAPWRDDISEENWIVLLRNLQEDDVEWRAPWQYRSRQFVPTTHGLAQLPSLEGARPIEEYLRVVPSELEIMKQDSEKKSSEFRKQIQRCLAKSQKEKSGLKARVAKLGRSLHQHRSRHSAIELKASLNQIEEMKDKIGRLESVLQNCELCIEQLEARDGHWKEELHHFQEQVRNRDYLMGEATAPIREMADHLQTLAV</sequence>
<protein>
    <recommendedName>
        <fullName evidence="2">DUF7745 domain-containing protein</fullName>
    </recommendedName>
</protein>
<evidence type="ECO:0000313" key="4">
    <source>
        <dbReference type="Proteomes" id="UP000828251"/>
    </source>
</evidence>
<reference evidence="3 4" key="1">
    <citation type="journal article" date="2021" name="Plant Biotechnol. J.">
        <title>Multi-omics assisted identification of the key and species-specific regulatory components of drought-tolerant mechanisms in Gossypium stocksii.</title>
        <authorList>
            <person name="Yu D."/>
            <person name="Ke L."/>
            <person name="Zhang D."/>
            <person name="Wu Y."/>
            <person name="Sun Y."/>
            <person name="Mei J."/>
            <person name="Sun J."/>
            <person name="Sun Y."/>
        </authorList>
    </citation>
    <scope>NUCLEOTIDE SEQUENCE [LARGE SCALE GENOMIC DNA]</scope>
    <source>
        <strain evidence="4">cv. E1</strain>
        <tissue evidence="3">Leaf</tissue>
    </source>
</reference>
<evidence type="ECO:0000259" key="2">
    <source>
        <dbReference type="Pfam" id="PF24924"/>
    </source>
</evidence>